<dbReference type="Pfam" id="PF10127">
    <property type="entry name" value="RlaP"/>
    <property type="match status" value="1"/>
</dbReference>
<organism evidence="1 2">
    <name type="scientific">Thermogemmata fonticola</name>
    <dbReference type="NCBI Taxonomy" id="2755323"/>
    <lineage>
        <taxon>Bacteria</taxon>
        <taxon>Pseudomonadati</taxon>
        <taxon>Planctomycetota</taxon>
        <taxon>Planctomycetia</taxon>
        <taxon>Gemmatales</taxon>
        <taxon>Gemmataceae</taxon>
        <taxon>Thermogemmata</taxon>
    </lineage>
</organism>
<keyword evidence="2" id="KW-1185">Reference proteome</keyword>
<keyword evidence="1" id="KW-0808">Transferase</keyword>
<dbReference type="PANTHER" id="PTHR34817">
    <property type="entry name" value="NUCLEOTIDYLTRANSFERASE"/>
    <property type="match status" value="1"/>
</dbReference>
<comment type="caution">
    <text evidence="1">The sequence shown here is derived from an EMBL/GenBank/DDBJ whole genome shotgun (WGS) entry which is preliminary data.</text>
</comment>
<dbReference type="EMBL" id="JACEFB010000009">
    <property type="protein sequence ID" value="MBA2226954.1"/>
    <property type="molecule type" value="Genomic_DNA"/>
</dbReference>
<evidence type="ECO:0000313" key="1">
    <source>
        <dbReference type="EMBL" id="MBA2226954.1"/>
    </source>
</evidence>
<dbReference type="GO" id="GO:0016740">
    <property type="term" value="F:transferase activity"/>
    <property type="evidence" value="ECO:0007669"/>
    <property type="project" value="UniProtKB-KW"/>
</dbReference>
<dbReference type="InterPro" id="IPR018775">
    <property type="entry name" value="RlaP"/>
</dbReference>
<proteinExistence type="predicted"/>
<gene>
    <name evidence="1" type="ORF">H0921_12355</name>
</gene>
<dbReference type="Proteomes" id="UP000542342">
    <property type="component" value="Unassembled WGS sequence"/>
</dbReference>
<sequence length="313" mass="36417">MAVEEYPFQHHRSDFLIPPGTQVVLKVSKALADGTVRPPGSVAVIVDIPKDNRHAYTIRFADGPTVSAFFQELAIRRKEVEDQLARPNANLRPWIIYCCQVGSHAYGLATEDSDTDLRGIYLPPARWHWSLWKLPEQLEYACETQDEVYWELEKFLKLALKANPNVLETLWTPRVLYADPVAQRLREIREAFLSRHLYRTYSGYVLSQFRLMAKAYARTGTWKSKHAMHLIRLLYSGIDALRSGQIRVDVSEHREELLAIKAGLLTWEEVHQKALALNQQFQEAYQQTRLPEQPDYRQVDQFLIWARRRMVDA</sequence>
<dbReference type="AlphaFoldDB" id="A0A7V8VF96"/>
<protein>
    <submittedName>
        <fullName evidence="1">Nucleotidyltransferase domain-containing protein</fullName>
    </submittedName>
</protein>
<evidence type="ECO:0000313" key="2">
    <source>
        <dbReference type="Proteomes" id="UP000542342"/>
    </source>
</evidence>
<reference evidence="1 2" key="1">
    <citation type="submission" date="2020-07" db="EMBL/GenBank/DDBJ databases">
        <title>Thermogemmata thermophila gen. nov., sp. nov., a novel moderate thermophilic planctomycete from a Kamchatka hot spring.</title>
        <authorList>
            <person name="Elcheninov A.G."/>
            <person name="Podosokorskaya O.A."/>
            <person name="Kovaleva O.L."/>
            <person name="Novikov A."/>
            <person name="Bonch-Osmolovskaya E.A."/>
            <person name="Toshchakov S.V."/>
            <person name="Kublanov I.V."/>
        </authorList>
    </citation>
    <scope>NUCLEOTIDE SEQUENCE [LARGE SCALE GENOMIC DNA]</scope>
    <source>
        <strain evidence="1 2">2918</strain>
    </source>
</reference>
<accession>A0A7V8VF96</accession>
<dbReference type="PANTHER" id="PTHR34817:SF2">
    <property type="entry name" value="NUCLEOTIDYLTRANSFERASE"/>
    <property type="match status" value="1"/>
</dbReference>
<name>A0A7V8VF96_9BACT</name>